<keyword evidence="1" id="KW-0175">Coiled coil</keyword>
<keyword evidence="5" id="KW-1185">Reference proteome</keyword>
<evidence type="ECO:0000313" key="4">
    <source>
        <dbReference type="EMBL" id="WGM08869.1"/>
    </source>
</evidence>
<dbReference type="Proteomes" id="UP001177592">
    <property type="component" value="Plasmid paNv_CAN9"/>
</dbReference>
<evidence type="ECO:0000256" key="1">
    <source>
        <dbReference type="SAM" id="Coils"/>
    </source>
</evidence>
<feature type="compositionally biased region" description="Polar residues" evidence="2">
    <location>
        <begin position="174"/>
        <end position="200"/>
    </location>
</feature>
<gene>
    <name evidence="3" type="ORF">ARN_17760</name>
    <name evidence="4" type="ORF">QE258_26280</name>
</gene>
<accession>D2TZY6</accession>
<feature type="region of interest" description="Disordered" evidence="2">
    <location>
        <begin position="174"/>
        <end position="219"/>
    </location>
</feature>
<feature type="compositionally biased region" description="Low complexity" evidence="2">
    <location>
        <begin position="110"/>
        <end position="119"/>
    </location>
</feature>
<feature type="compositionally biased region" description="Acidic residues" evidence="2">
    <location>
        <begin position="205"/>
        <end position="219"/>
    </location>
</feature>
<reference evidence="3" key="1">
    <citation type="journal article" date="2010" name="Insect Mol. Biol.">
        <title>The draft genome sequence of Arsenophonus nasoniae, son-killer bacterium of Nasonia vitripennis, reveals genes associated with virulence and symbiosis.</title>
        <authorList>
            <person name="Wilkes T."/>
            <person name="Darby A.C."/>
            <person name="Choi J."/>
            <person name="Colborne J.K."/>
            <person name="Werren J.H."/>
            <person name="Hurst G.D.D."/>
        </authorList>
    </citation>
    <scope>NUCLEOTIDE SEQUENCE</scope>
</reference>
<evidence type="ECO:0000313" key="3">
    <source>
        <dbReference type="EMBL" id="CBA73464.1"/>
    </source>
</evidence>
<sequence>MQAEEKQLIEDLFQRLKQAETPSNSLDSEANSLIQTLIKQQPESPYFMAQSIIIQEAALKRLTQQVKQLQDEVIQLKKGAEIQLRKGGFLSGLIEKINPSQPVTPVTEKPQQQTPQYQQPTNISGGSSGFLSGALKTAAGVAGGVMIGNMLTNMFNHSTPNEIINIIQDPPDSASNNHSTMNDNFQPTNFDTFDQNTRLTNNDYSNDDYSDDISGDDFI</sequence>
<dbReference type="EMBL" id="FN545196">
    <property type="protein sequence ID" value="CBA73464.1"/>
    <property type="molecule type" value="Genomic_DNA"/>
</dbReference>
<reference evidence="4" key="2">
    <citation type="submission" date="2023-04" db="EMBL/GenBank/DDBJ databases">
        <title>Genome dynamics across the evolutionary transition to endosymbiosis.</title>
        <authorList>
            <person name="Siozios S."/>
            <person name="Nadal-Jimenez P."/>
            <person name="Azagi T."/>
            <person name="Sprong H."/>
            <person name="Frost C.L."/>
            <person name="Parratt S.R."/>
            <person name="Taylor G."/>
            <person name="Brettell L."/>
            <person name="Lew K.C."/>
            <person name="Croft L."/>
            <person name="King K.C."/>
            <person name="Brockhurst M.A."/>
            <person name="Hypsa V."/>
            <person name="Novakova E."/>
            <person name="Darby A.C."/>
            <person name="Hurst G.D.D."/>
        </authorList>
    </citation>
    <scope>NUCLEOTIDE SEQUENCE</scope>
    <source>
        <strain evidence="4">ANv_CAN</strain>
        <plasmid evidence="4">paNv_CAN9</plasmid>
    </source>
</reference>
<name>D2TZY6_9GAMM</name>
<feature type="region of interest" description="Disordered" evidence="2">
    <location>
        <begin position="100"/>
        <end position="119"/>
    </location>
</feature>
<dbReference type="Pfam" id="PF09849">
    <property type="entry name" value="DUF2076"/>
    <property type="match status" value="1"/>
</dbReference>
<keyword evidence="4" id="KW-0614">Plasmid</keyword>
<dbReference type="EMBL" id="CP123532">
    <property type="protein sequence ID" value="WGM08869.1"/>
    <property type="molecule type" value="Genomic_DNA"/>
</dbReference>
<feature type="coiled-coil region" evidence="1">
    <location>
        <begin position="52"/>
        <end position="79"/>
    </location>
</feature>
<dbReference type="RefSeq" id="WP_026822867.1">
    <property type="nucleotide sequence ID" value="NZ_CP123532.1"/>
</dbReference>
<dbReference type="InterPro" id="IPR018648">
    <property type="entry name" value="DUF2076"/>
</dbReference>
<proteinExistence type="predicted"/>
<evidence type="ECO:0000313" key="5">
    <source>
        <dbReference type="Proteomes" id="UP001177592"/>
    </source>
</evidence>
<geneLocation type="plasmid" evidence="4 5">
    <name>paNv_CAN9</name>
</geneLocation>
<dbReference type="AlphaFoldDB" id="D2TZY6"/>
<evidence type="ECO:0000256" key="2">
    <source>
        <dbReference type="SAM" id="MobiDB-lite"/>
    </source>
</evidence>
<organism evidence="3">
    <name type="scientific">Arsenophonus nasoniae</name>
    <name type="common">son-killer infecting Nasonia vitripennis</name>
    <dbReference type="NCBI Taxonomy" id="638"/>
    <lineage>
        <taxon>Bacteria</taxon>
        <taxon>Pseudomonadati</taxon>
        <taxon>Pseudomonadota</taxon>
        <taxon>Gammaproteobacteria</taxon>
        <taxon>Enterobacterales</taxon>
        <taxon>Morganellaceae</taxon>
        <taxon>Arsenophonus</taxon>
    </lineage>
</organism>
<protein>
    <submittedName>
        <fullName evidence="4">DUF2076 domain-containing protein</fullName>
    </submittedName>
</protein>